<keyword evidence="7" id="KW-1185">Reference proteome</keyword>
<reference evidence="6 7" key="1">
    <citation type="submission" date="2023-10" db="EMBL/GenBank/DDBJ databases">
        <title>Virgibacillus halophilus 5B73C genome.</title>
        <authorList>
            <person name="Miliotis G."/>
            <person name="Sengupta P."/>
            <person name="Hameed A."/>
            <person name="Chuvochina M."/>
            <person name="Mcdonagh F."/>
            <person name="Simpson A.C."/>
            <person name="Singh N.K."/>
            <person name="Rekha P.D."/>
            <person name="Raman K."/>
            <person name="Hugenholtz P."/>
            <person name="Venkateswaran K."/>
        </authorList>
    </citation>
    <scope>NUCLEOTIDE SEQUENCE [LARGE SCALE GENOMIC DNA]</scope>
    <source>
        <strain evidence="6 7">5B73C</strain>
    </source>
</reference>
<dbReference type="InterPro" id="IPR001684">
    <property type="entry name" value="Ribosomal_bL27"/>
</dbReference>
<dbReference type="PANTHER" id="PTHR15893:SF0">
    <property type="entry name" value="LARGE RIBOSOMAL SUBUNIT PROTEIN BL27M"/>
    <property type="match status" value="1"/>
</dbReference>
<dbReference type="PROSITE" id="PS00831">
    <property type="entry name" value="RIBOSOMAL_L27"/>
    <property type="match status" value="1"/>
</dbReference>
<dbReference type="Proteomes" id="UP001281447">
    <property type="component" value="Unassembled WGS sequence"/>
</dbReference>
<comment type="similarity">
    <text evidence="1 5">Belongs to the bacterial ribosomal protein bL27 family.</text>
</comment>
<dbReference type="GO" id="GO:0005840">
    <property type="term" value="C:ribosome"/>
    <property type="evidence" value="ECO:0007669"/>
    <property type="project" value="UniProtKB-KW"/>
</dbReference>
<protein>
    <recommendedName>
        <fullName evidence="4 5">Large ribosomal subunit protein bL27</fullName>
    </recommendedName>
</protein>
<organism evidence="6 7">
    <name type="scientific">Tigheibacillus halophilus</name>
    <dbReference type="NCBI Taxonomy" id="361280"/>
    <lineage>
        <taxon>Bacteria</taxon>
        <taxon>Bacillati</taxon>
        <taxon>Bacillota</taxon>
        <taxon>Bacilli</taxon>
        <taxon>Bacillales</taxon>
        <taxon>Bacillaceae</taxon>
        <taxon>Tigheibacillus</taxon>
    </lineage>
</organism>
<dbReference type="RefSeq" id="WP_390356992.1">
    <property type="nucleotide sequence ID" value="NZ_JBHUIZ010000014.1"/>
</dbReference>
<name>A0ABU5CC36_9BACI</name>
<evidence type="ECO:0000313" key="7">
    <source>
        <dbReference type="Proteomes" id="UP001281447"/>
    </source>
</evidence>
<evidence type="ECO:0000313" key="6">
    <source>
        <dbReference type="EMBL" id="MDY0396863.1"/>
    </source>
</evidence>
<dbReference type="Gene3D" id="2.40.50.100">
    <property type="match status" value="1"/>
</dbReference>
<dbReference type="NCBIfam" id="TIGR00062">
    <property type="entry name" value="L27"/>
    <property type="match status" value="1"/>
</dbReference>
<dbReference type="Pfam" id="PF01016">
    <property type="entry name" value="Ribosomal_L27"/>
    <property type="match status" value="1"/>
</dbReference>
<proteinExistence type="inferred from homology"/>
<gene>
    <name evidence="5 6" type="primary">rpmA</name>
    <name evidence="6" type="ORF">RWE15_24410</name>
</gene>
<dbReference type="SUPFAM" id="SSF110324">
    <property type="entry name" value="Ribosomal L27 protein-like"/>
    <property type="match status" value="1"/>
</dbReference>
<dbReference type="PRINTS" id="PR00063">
    <property type="entry name" value="RIBOSOMALL27"/>
</dbReference>
<evidence type="ECO:0000256" key="2">
    <source>
        <dbReference type="ARBA" id="ARBA00022980"/>
    </source>
</evidence>
<evidence type="ECO:0000256" key="3">
    <source>
        <dbReference type="ARBA" id="ARBA00023274"/>
    </source>
</evidence>
<dbReference type="HAMAP" id="MF_00539">
    <property type="entry name" value="Ribosomal_bL27"/>
    <property type="match status" value="1"/>
</dbReference>
<evidence type="ECO:0000256" key="4">
    <source>
        <dbReference type="ARBA" id="ARBA00035175"/>
    </source>
</evidence>
<evidence type="ECO:0000256" key="5">
    <source>
        <dbReference type="HAMAP-Rule" id="MF_00539"/>
    </source>
</evidence>
<dbReference type="EMBL" id="JAWDIP010000004">
    <property type="protein sequence ID" value="MDY0396863.1"/>
    <property type="molecule type" value="Genomic_DNA"/>
</dbReference>
<accession>A0ABU5CC36</accession>
<keyword evidence="2 5" id="KW-0689">Ribosomal protein</keyword>
<dbReference type="PANTHER" id="PTHR15893">
    <property type="entry name" value="RIBOSOMAL PROTEIN L27"/>
    <property type="match status" value="1"/>
</dbReference>
<keyword evidence="3 5" id="KW-0687">Ribonucleoprotein</keyword>
<comment type="caution">
    <text evidence="6">The sequence shown here is derived from an EMBL/GenBank/DDBJ whole genome shotgun (WGS) entry which is preliminary data.</text>
</comment>
<evidence type="ECO:0000256" key="1">
    <source>
        <dbReference type="ARBA" id="ARBA00010797"/>
    </source>
</evidence>
<sequence length="96" mass="10661">MLRLDLQFFSQKKGVGSTRNGRDSESKRLGAKRADGQFVTGGSILFRQRGTKIYPGENVGRGGDDTLYAKMDGVVKFERFGRDRKKVSVYPAAQEA</sequence>
<dbReference type="InterPro" id="IPR018261">
    <property type="entry name" value="Ribosomal_bL27_CS"/>
</dbReference>